<protein>
    <submittedName>
        <fullName evidence="3">GST8-like protein</fullName>
    </submittedName>
</protein>
<feature type="domain" description="GST N-terminal" evidence="1">
    <location>
        <begin position="6"/>
        <end position="87"/>
    </location>
</feature>
<gene>
    <name evidence="3" type="ORF">MAR_012064</name>
</gene>
<dbReference type="EMBL" id="CP111025">
    <property type="protein sequence ID" value="WAR26360.1"/>
    <property type="molecule type" value="Genomic_DNA"/>
</dbReference>
<dbReference type="SFLD" id="SFLDG01205">
    <property type="entry name" value="AMPS.1"/>
    <property type="match status" value="1"/>
</dbReference>
<sequence length="206" mass="23823">MTGTMESYRLTYFNKRGGGEIIRLVFVVTSQTFEDERLTSEEWLKRKEEMPMKSLPVLHVKREDKETTFCQSGAIAKYLAKKFDEGLLVDEVYDCVGDVRKSLVQIHFCKDETTKADLQKKLISEVLPNFCQYFQRRKASFGEGGYIVGGKISLADLAVFNMVDSCLEMGLKSLWQPYPELLKHRELIMENEKLSDWLKTRPVTEV</sequence>
<evidence type="ECO:0000259" key="2">
    <source>
        <dbReference type="PROSITE" id="PS50405"/>
    </source>
</evidence>
<dbReference type="InterPro" id="IPR040079">
    <property type="entry name" value="Glutathione_S-Trfase"/>
</dbReference>
<dbReference type="InterPro" id="IPR036282">
    <property type="entry name" value="Glutathione-S-Trfase_C_sf"/>
</dbReference>
<dbReference type="InterPro" id="IPR036249">
    <property type="entry name" value="Thioredoxin-like_sf"/>
</dbReference>
<dbReference type="Pfam" id="PF02798">
    <property type="entry name" value="GST_N"/>
    <property type="match status" value="1"/>
</dbReference>
<evidence type="ECO:0000313" key="4">
    <source>
        <dbReference type="Proteomes" id="UP001164746"/>
    </source>
</evidence>
<dbReference type="PROSITE" id="PS50404">
    <property type="entry name" value="GST_NTER"/>
    <property type="match status" value="1"/>
</dbReference>
<dbReference type="Gene3D" id="1.20.1050.10">
    <property type="match status" value="1"/>
</dbReference>
<dbReference type="Gene3D" id="3.40.30.10">
    <property type="entry name" value="Glutaredoxin"/>
    <property type="match status" value="1"/>
</dbReference>
<name>A0ABY7FVZ7_MYAAR</name>
<dbReference type="InterPro" id="IPR004046">
    <property type="entry name" value="GST_C"/>
</dbReference>
<keyword evidence="4" id="KW-1185">Reference proteome</keyword>
<dbReference type="SFLD" id="SFLDS00019">
    <property type="entry name" value="Glutathione_Transferase_(cytos"/>
    <property type="match status" value="1"/>
</dbReference>
<dbReference type="PROSITE" id="PS50405">
    <property type="entry name" value="GST_CTER"/>
    <property type="match status" value="1"/>
</dbReference>
<dbReference type="InterPro" id="IPR010987">
    <property type="entry name" value="Glutathione-S-Trfase_C-like"/>
</dbReference>
<evidence type="ECO:0000313" key="3">
    <source>
        <dbReference type="EMBL" id="WAR26360.1"/>
    </source>
</evidence>
<organism evidence="3 4">
    <name type="scientific">Mya arenaria</name>
    <name type="common">Soft-shell clam</name>
    <dbReference type="NCBI Taxonomy" id="6604"/>
    <lineage>
        <taxon>Eukaryota</taxon>
        <taxon>Metazoa</taxon>
        <taxon>Spiralia</taxon>
        <taxon>Lophotrochozoa</taxon>
        <taxon>Mollusca</taxon>
        <taxon>Bivalvia</taxon>
        <taxon>Autobranchia</taxon>
        <taxon>Heteroconchia</taxon>
        <taxon>Euheterodonta</taxon>
        <taxon>Imparidentia</taxon>
        <taxon>Neoheterodontei</taxon>
        <taxon>Myida</taxon>
        <taxon>Myoidea</taxon>
        <taxon>Myidae</taxon>
        <taxon>Mya</taxon>
    </lineage>
</organism>
<dbReference type="CDD" id="cd03192">
    <property type="entry name" value="GST_C_Sigma_like"/>
    <property type="match status" value="1"/>
</dbReference>
<dbReference type="SUPFAM" id="SSF47616">
    <property type="entry name" value="GST C-terminal domain-like"/>
    <property type="match status" value="1"/>
</dbReference>
<dbReference type="InterPro" id="IPR004045">
    <property type="entry name" value="Glutathione_S-Trfase_N"/>
</dbReference>
<dbReference type="Pfam" id="PF14497">
    <property type="entry name" value="GST_C_3"/>
    <property type="match status" value="1"/>
</dbReference>
<proteinExistence type="predicted"/>
<evidence type="ECO:0000259" key="1">
    <source>
        <dbReference type="PROSITE" id="PS50404"/>
    </source>
</evidence>
<dbReference type="SFLD" id="SFLDG00363">
    <property type="entry name" value="AMPS_(cytGST):_Alpha-__Mu-__Pi"/>
    <property type="match status" value="1"/>
</dbReference>
<dbReference type="InterPro" id="IPR050213">
    <property type="entry name" value="GST_superfamily"/>
</dbReference>
<dbReference type="PANTHER" id="PTHR11571">
    <property type="entry name" value="GLUTATHIONE S-TRANSFERASE"/>
    <property type="match status" value="1"/>
</dbReference>
<dbReference type="Proteomes" id="UP001164746">
    <property type="component" value="Chromosome 14"/>
</dbReference>
<dbReference type="SUPFAM" id="SSF52833">
    <property type="entry name" value="Thioredoxin-like"/>
    <property type="match status" value="1"/>
</dbReference>
<feature type="domain" description="GST C-terminal" evidence="2">
    <location>
        <begin position="82"/>
        <end position="206"/>
    </location>
</feature>
<dbReference type="CDD" id="cd03039">
    <property type="entry name" value="GST_N_Sigma_like"/>
    <property type="match status" value="1"/>
</dbReference>
<dbReference type="PANTHER" id="PTHR11571:SF150">
    <property type="entry name" value="GLUTATHIONE S-TRANSFERASE"/>
    <property type="match status" value="1"/>
</dbReference>
<reference evidence="3" key="1">
    <citation type="submission" date="2022-11" db="EMBL/GenBank/DDBJ databases">
        <title>Centuries of genome instability and evolution in soft-shell clam transmissible cancer (bioRxiv).</title>
        <authorList>
            <person name="Hart S.F.M."/>
            <person name="Yonemitsu M.A."/>
            <person name="Giersch R.M."/>
            <person name="Beal B.F."/>
            <person name="Arriagada G."/>
            <person name="Davis B.W."/>
            <person name="Ostrander E.A."/>
            <person name="Goff S.P."/>
            <person name="Metzger M.J."/>
        </authorList>
    </citation>
    <scope>NUCLEOTIDE SEQUENCE</scope>
    <source>
        <strain evidence="3">MELC-2E11</strain>
        <tissue evidence="3">Siphon/mantle</tissue>
    </source>
</reference>
<accession>A0ABY7FVZ7</accession>